<name>A0A8T0RSU8_PANVG</name>
<sequence length="131" mass="13959">MAETAAWLLPGASSGSDGGRRLRRRRGVRGHDGGGGVDPSRRELPQRFPAAGEQEAHAKVRHTSEVMEEAAAAAGRAQTGRRRSSSTNDAERSHGGWVQVGGCIHGARLRSVRMEMAVDGVSRAMCEATDR</sequence>
<reference evidence="2" key="1">
    <citation type="submission" date="2020-05" db="EMBL/GenBank/DDBJ databases">
        <title>WGS assembly of Panicum virgatum.</title>
        <authorList>
            <person name="Lovell J.T."/>
            <person name="Jenkins J."/>
            <person name="Shu S."/>
            <person name="Juenger T.E."/>
            <person name="Schmutz J."/>
        </authorList>
    </citation>
    <scope>NUCLEOTIDE SEQUENCE</scope>
    <source>
        <strain evidence="2">AP13</strain>
    </source>
</reference>
<proteinExistence type="predicted"/>
<accession>A0A8T0RSU8</accession>
<evidence type="ECO:0000313" key="3">
    <source>
        <dbReference type="Proteomes" id="UP000823388"/>
    </source>
</evidence>
<dbReference type="EMBL" id="CM029046">
    <property type="protein sequence ID" value="KAG2587816.1"/>
    <property type="molecule type" value="Genomic_DNA"/>
</dbReference>
<keyword evidence="3" id="KW-1185">Reference proteome</keyword>
<comment type="caution">
    <text evidence="2">The sequence shown here is derived from an EMBL/GenBank/DDBJ whole genome shotgun (WGS) entry which is preliminary data.</text>
</comment>
<feature type="region of interest" description="Disordered" evidence="1">
    <location>
        <begin position="1"/>
        <end position="98"/>
    </location>
</feature>
<dbReference type="AlphaFoldDB" id="A0A8T0RSU8"/>
<evidence type="ECO:0000313" key="2">
    <source>
        <dbReference type="EMBL" id="KAG2587816.1"/>
    </source>
</evidence>
<gene>
    <name evidence="2" type="ORF">PVAP13_5NG168862</name>
</gene>
<feature type="compositionally biased region" description="Basic and acidic residues" evidence="1">
    <location>
        <begin position="54"/>
        <end position="65"/>
    </location>
</feature>
<dbReference type="Proteomes" id="UP000823388">
    <property type="component" value="Chromosome 5N"/>
</dbReference>
<protein>
    <submittedName>
        <fullName evidence="2">Uncharacterized protein</fullName>
    </submittedName>
</protein>
<evidence type="ECO:0000256" key="1">
    <source>
        <dbReference type="SAM" id="MobiDB-lite"/>
    </source>
</evidence>
<organism evidence="2 3">
    <name type="scientific">Panicum virgatum</name>
    <name type="common">Blackwell switchgrass</name>
    <dbReference type="NCBI Taxonomy" id="38727"/>
    <lineage>
        <taxon>Eukaryota</taxon>
        <taxon>Viridiplantae</taxon>
        <taxon>Streptophyta</taxon>
        <taxon>Embryophyta</taxon>
        <taxon>Tracheophyta</taxon>
        <taxon>Spermatophyta</taxon>
        <taxon>Magnoliopsida</taxon>
        <taxon>Liliopsida</taxon>
        <taxon>Poales</taxon>
        <taxon>Poaceae</taxon>
        <taxon>PACMAD clade</taxon>
        <taxon>Panicoideae</taxon>
        <taxon>Panicodae</taxon>
        <taxon>Paniceae</taxon>
        <taxon>Panicinae</taxon>
        <taxon>Panicum</taxon>
        <taxon>Panicum sect. Hiantes</taxon>
    </lineage>
</organism>